<dbReference type="InterPro" id="IPR011993">
    <property type="entry name" value="PH-like_dom_sf"/>
</dbReference>
<reference evidence="7" key="1">
    <citation type="submission" date="2022-11" db="UniProtKB">
        <authorList>
            <consortium name="WormBaseParasite"/>
        </authorList>
    </citation>
    <scope>IDENTIFICATION</scope>
</reference>
<dbReference type="PROSITE" id="PS50238">
    <property type="entry name" value="RHOGAP"/>
    <property type="match status" value="1"/>
</dbReference>
<dbReference type="Gene3D" id="3.60.10.10">
    <property type="entry name" value="Endonuclease/exonuclease/phosphatase"/>
    <property type="match status" value="1"/>
</dbReference>
<dbReference type="InterPro" id="IPR008936">
    <property type="entry name" value="Rho_GTPase_activation_prot"/>
</dbReference>
<evidence type="ECO:0000259" key="5">
    <source>
        <dbReference type="PROSITE" id="PS50238"/>
    </source>
</evidence>
<dbReference type="Gene3D" id="1.10.555.10">
    <property type="entry name" value="Rho GTPase activation protein"/>
    <property type="match status" value="1"/>
</dbReference>
<dbReference type="AlphaFoldDB" id="A0A914HBN5"/>
<dbReference type="SMART" id="SM00233">
    <property type="entry name" value="PH"/>
    <property type="match status" value="1"/>
</dbReference>
<evidence type="ECO:0000313" key="6">
    <source>
        <dbReference type="Proteomes" id="UP000887572"/>
    </source>
</evidence>
<dbReference type="InterPro" id="IPR036020">
    <property type="entry name" value="WW_dom_sf"/>
</dbReference>
<dbReference type="PANTHER" id="PTHR23176">
    <property type="entry name" value="RHO/RAC/CDC GTPASE-ACTIVATING PROTEIN"/>
    <property type="match status" value="1"/>
</dbReference>
<dbReference type="WBParaSite" id="Gr19_v10_g15862.t2">
    <property type="protein sequence ID" value="Gr19_v10_g15862.t2"/>
    <property type="gene ID" value="Gr19_v10_g15862"/>
</dbReference>
<accession>A0A914HBN5</accession>
<evidence type="ECO:0000259" key="4">
    <source>
        <dbReference type="PROSITE" id="PS50020"/>
    </source>
</evidence>
<feature type="region of interest" description="Disordered" evidence="2">
    <location>
        <begin position="832"/>
        <end position="865"/>
    </location>
</feature>
<organism evidence="6 7">
    <name type="scientific">Globodera rostochiensis</name>
    <name type="common">Golden nematode worm</name>
    <name type="synonym">Heterodera rostochiensis</name>
    <dbReference type="NCBI Taxonomy" id="31243"/>
    <lineage>
        <taxon>Eukaryota</taxon>
        <taxon>Metazoa</taxon>
        <taxon>Ecdysozoa</taxon>
        <taxon>Nematoda</taxon>
        <taxon>Chromadorea</taxon>
        <taxon>Rhabditida</taxon>
        <taxon>Tylenchina</taxon>
        <taxon>Tylenchomorpha</taxon>
        <taxon>Tylenchoidea</taxon>
        <taxon>Heteroderidae</taxon>
        <taxon>Heteroderinae</taxon>
        <taxon>Globodera</taxon>
    </lineage>
</organism>
<name>A0A914HBN5_GLORO</name>
<dbReference type="CDD" id="cd00201">
    <property type="entry name" value="WW"/>
    <property type="match status" value="1"/>
</dbReference>
<keyword evidence="1" id="KW-0343">GTPase activation</keyword>
<dbReference type="SUPFAM" id="SSF51045">
    <property type="entry name" value="WW domain"/>
    <property type="match status" value="1"/>
</dbReference>
<evidence type="ECO:0000256" key="1">
    <source>
        <dbReference type="ARBA" id="ARBA00022468"/>
    </source>
</evidence>
<feature type="domain" description="PH" evidence="3">
    <location>
        <begin position="446"/>
        <end position="560"/>
    </location>
</feature>
<feature type="domain" description="WW" evidence="4">
    <location>
        <begin position="288"/>
        <end position="317"/>
    </location>
</feature>
<dbReference type="InterPro" id="IPR012677">
    <property type="entry name" value="Nucleotide-bd_a/b_plait_sf"/>
</dbReference>
<feature type="domain" description="Rho-GAP" evidence="5">
    <location>
        <begin position="671"/>
        <end position="892"/>
    </location>
</feature>
<dbReference type="Pfam" id="PF00169">
    <property type="entry name" value="PH"/>
    <property type="match status" value="1"/>
</dbReference>
<dbReference type="InterPro" id="IPR000198">
    <property type="entry name" value="RhoGAP_dom"/>
</dbReference>
<dbReference type="SMART" id="SM00324">
    <property type="entry name" value="RhoGAP"/>
    <property type="match status" value="1"/>
</dbReference>
<dbReference type="InterPro" id="IPR001202">
    <property type="entry name" value="WW_dom"/>
</dbReference>
<sequence length="898" mass="101363">MSAKFEGPLHFAPTYKYDTFSDDYDTSDKCSYGRSELKTSDHRPVFAIFQLNTLKFELQKAEPLLKDAIISLGPPNSTIVCAVSGYPTSFPQRLCNAIFSKIYELGITILVSKLEGRFLHVQLGSGMDALMALSMDGFAGCWPDSLVADLEQCLSLVRAEVAQTSTEEDSLGWAALNLNVAEDSDEEGDELLGNGQTNVLDDFSLIDFSDHAVYVMQQRIQQNHHANVTPLIPSSGTYVNAAFELNLKEIPPQTDEKITRRKELEEIDRQPIPPYPDASSHPIRIGGNGWREYRTLGGRTYYFHPIQGICQWKPPRSTTSYKFGSDRLNVSEAQNDCVASTSADMASTAFFTEILLQREMTNDKESTLAESEIIANDPRRTADKSIMSHSLDSGINHNNHCGNSSTVPLTREHQQQSMARQLPPDTDGAHYDTPANIAAAQQHRERAIRHGLLEKCKLADNGVRLKRRDWANSYAYLFVGHLLFYKDQKSAERTGKHYPPPTDVCDLRNASVCYTDNEKQKDKRRKHVISLILLTKTEYLFCCTGEEIGAWFQAMRQAITSTPIHNFPASTIISDYCGSLSRASLRNKRDSGPFASKTNFHNSIKFRLKSASTSKALSEDRMSVVEGNTVESTPPTKESIIEKLLRFFRSRPSMESLRERGIYKPEPVFGSTLTEICAREKTFVPKFVSEVTRLIEEKGLECDGLYRVNGNLSAVQKIRCQIDQDSYEAMQHEEDIHVLTGALKLFLRELSEPTFPVPMHKDFMSAMRETGIKRLRLIDDLLIRLPPINRETLSVLIQHLNIVATNSGKNRMQIHNLAIIFGPSLFCSDERPNHQRKFSQDKGKGGGRRKSSDKRQQQEEQVQSEPTQNLAYRMIVYGQIVEFILNETDRLAIFRPSL</sequence>
<evidence type="ECO:0000256" key="2">
    <source>
        <dbReference type="SAM" id="MobiDB-lite"/>
    </source>
</evidence>
<dbReference type="PANTHER" id="PTHR23176:SF129">
    <property type="entry name" value="RHO GTPASE ACTIVATING PROTEIN AT 16F, ISOFORM E-RELATED"/>
    <property type="match status" value="1"/>
</dbReference>
<dbReference type="GO" id="GO:0005737">
    <property type="term" value="C:cytoplasm"/>
    <property type="evidence" value="ECO:0007669"/>
    <property type="project" value="TreeGrafter"/>
</dbReference>
<dbReference type="PROSITE" id="PS50003">
    <property type="entry name" value="PH_DOMAIN"/>
    <property type="match status" value="1"/>
</dbReference>
<dbReference type="InterPro" id="IPR050729">
    <property type="entry name" value="Rho-GAP"/>
</dbReference>
<dbReference type="SUPFAM" id="SSF56219">
    <property type="entry name" value="DNase I-like"/>
    <property type="match status" value="1"/>
</dbReference>
<protein>
    <submittedName>
        <fullName evidence="7">Uncharacterized protein</fullName>
    </submittedName>
</protein>
<feature type="region of interest" description="Disordered" evidence="2">
    <location>
        <begin position="397"/>
        <end position="432"/>
    </location>
</feature>
<feature type="compositionally biased region" description="Polar residues" evidence="2">
    <location>
        <begin position="397"/>
        <end position="408"/>
    </location>
</feature>
<dbReference type="Gene3D" id="2.20.70.10">
    <property type="match status" value="1"/>
</dbReference>
<dbReference type="InterPro" id="IPR001849">
    <property type="entry name" value="PH_domain"/>
</dbReference>
<dbReference type="GO" id="GO:0005096">
    <property type="term" value="F:GTPase activator activity"/>
    <property type="evidence" value="ECO:0007669"/>
    <property type="project" value="UniProtKB-KW"/>
</dbReference>
<proteinExistence type="predicted"/>
<dbReference type="Gene3D" id="3.30.70.330">
    <property type="match status" value="1"/>
</dbReference>
<dbReference type="SUPFAM" id="SSF48350">
    <property type="entry name" value="GTPase activation domain, GAP"/>
    <property type="match status" value="1"/>
</dbReference>
<dbReference type="SUPFAM" id="SSF50729">
    <property type="entry name" value="PH domain-like"/>
    <property type="match status" value="1"/>
</dbReference>
<evidence type="ECO:0000313" key="7">
    <source>
        <dbReference type="WBParaSite" id="Gr19_v10_g15862.t2"/>
    </source>
</evidence>
<keyword evidence="6" id="KW-1185">Reference proteome</keyword>
<dbReference type="Gene3D" id="2.30.29.30">
    <property type="entry name" value="Pleckstrin-homology domain (PH domain)/Phosphotyrosine-binding domain (PTB)"/>
    <property type="match status" value="1"/>
</dbReference>
<dbReference type="SMART" id="SM00456">
    <property type="entry name" value="WW"/>
    <property type="match status" value="1"/>
</dbReference>
<dbReference type="InterPro" id="IPR036691">
    <property type="entry name" value="Endo/exonu/phosph_ase_sf"/>
</dbReference>
<dbReference type="Pfam" id="PF00620">
    <property type="entry name" value="RhoGAP"/>
    <property type="match status" value="1"/>
</dbReference>
<evidence type="ECO:0000259" key="3">
    <source>
        <dbReference type="PROSITE" id="PS50003"/>
    </source>
</evidence>
<dbReference type="PROSITE" id="PS50020">
    <property type="entry name" value="WW_DOMAIN_2"/>
    <property type="match status" value="1"/>
</dbReference>
<feature type="compositionally biased region" description="Basic and acidic residues" evidence="2">
    <location>
        <begin position="832"/>
        <end position="844"/>
    </location>
</feature>
<dbReference type="GO" id="GO:0007165">
    <property type="term" value="P:signal transduction"/>
    <property type="evidence" value="ECO:0007669"/>
    <property type="project" value="InterPro"/>
</dbReference>
<dbReference type="Proteomes" id="UP000887572">
    <property type="component" value="Unplaced"/>
</dbReference>